<evidence type="ECO:0000259" key="2">
    <source>
        <dbReference type="PROSITE" id="PS50076"/>
    </source>
</evidence>
<sequence length="689" mass="76884">MECNRDDAIRSKEIAERKFKENDLAGAKKFALKAKTLFEPLEGIDHMISALDIHIRAQTKIGGENDWYGILDVSASDDNDKIKKQFKRLALQNHPDKNRFSGAEGAFKLISDAWSVLSEKDKKMSYDQMRFGGSSGVQPNSFEANANGTSGSTMSVFVALETPTPTGPILYASEDHPQRTGVPHGSNRNFGPVLHTFFSSVDGAHTSRYPVQQTHEPARTEEVAEANVARSEEATRRKHEQASSSLGSSNSAAKAVHRKTATTKEMEAEKRRCTNSNKVSCRRNNKTEVVGQSTSSAADGDSGPQMHPAKRKPGSSIGATGAKRRKRFSDDHNSGNANTSFGKVFLQLEPEIPGFKMEKMKLQIRGKLEEFQSRRANVQNKGSMHVGLEKKEKTWKWKKPEIRFVFTRKNRKEERKEPGVDAVGAGSSHQHLDGKQSCLDQVPSSDEGSCVMPVPEADFYTFGDHPESSFQNGQIWAAYDEEDGMPRYYALIQKVLSAHPFKVKLSYLKAKDCSEFGTSNWITYGYSKTCGNFKVGASKNTDQLNTFSHVVTWEKDPDGIIRIFPKKGDIWALYHNWSPEWNTLTPDDTIYKYDLVQVLDSYNPSKGISVMPIVKVPGFVSVFKPLLDPTKSRMIPKEEMLRFSHQVPFHVLTGEEAKNSPKGCYELDPGSTPQELLQVVPQSDDVKVT</sequence>
<dbReference type="Gramene" id="LPERR01G36800.1">
    <property type="protein sequence ID" value="LPERR01G36800.1"/>
    <property type="gene ID" value="LPERR01G36800"/>
</dbReference>
<dbReference type="EnsemblPlants" id="LPERR01G36800.1">
    <property type="protein sequence ID" value="LPERR01G36800.1"/>
    <property type="gene ID" value="LPERR01G36800"/>
</dbReference>
<dbReference type="InterPro" id="IPR024593">
    <property type="entry name" value="DUF3444"/>
</dbReference>
<dbReference type="PANTHER" id="PTHR45089">
    <property type="entry name" value="DNAJ HEAT SHOCK AMINO-TERMINAL DOMAIN PROTEIN-RELATED"/>
    <property type="match status" value="1"/>
</dbReference>
<feature type="compositionally biased region" description="Basic and acidic residues" evidence="1">
    <location>
        <begin position="262"/>
        <end position="272"/>
    </location>
</feature>
<evidence type="ECO:0000313" key="3">
    <source>
        <dbReference type="EnsemblPlants" id="LPERR01G36800.1"/>
    </source>
</evidence>
<organism evidence="3 4">
    <name type="scientific">Leersia perrieri</name>
    <dbReference type="NCBI Taxonomy" id="77586"/>
    <lineage>
        <taxon>Eukaryota</taxon>
        <taxon>Viridiplantae</taxon>
        <taxon>Streptophyta</taxon>
        <taxon>Embryophyta</taxon>
        <taxon>Tracheophyta</taxon>
        <taxon>Spermatophyta</taxon>
        <taxon>Magnoliopsida</taxon>
        <taxon>Liliopsida</taxon>
        <taxon>Poales</taxon>
        <taxon>Poaceae</taxon>
        <taxon>BOP clade</taxon>
        <taxon>Oryzoideae</taxon>
        <taxon>Oryzeae</taxon>
        <taxon>Oryzinae</taxon>
        <taxon>Leersia</taxon>
    </lineage>
</organism>
<evidence type="ECO:0000313" key="4">
    <source>
        <dbReference type="Proteomes" id="UP000032180"/>
    </source>
</evidence>
<dbReference type="PRINTS" id="PR00625">
    <property type="entry name" value="JDOMAIN"/>
</dbReference>
<feature type="region of interest" description="Disordered" evidence="1">
    <location>
        <begin position="409"/>
        <end position="438"/>
    </location>
</feature>
<feature type="region of interest" description="Disordered" evidence="1">
    <location>
        <begin position="657"/>
        <end position="689"/>
    </location>
</feature>
<reference evidence="3" key="3">
    <citation type="submission" date="2015-04" db="UniProtKB">
        <authorList>
            <consortium name="EnsemblPlants"/>
        </authorList>
    </citation>
    <scope>IDENTIFICATION</scope>
</reference>
<feature type="region of interest" description="Disordered" evidence="1">
    <location>
        <begin position="208"/>
        <end position="339"/>
    </location>
</feature>
<feature type="domain" description="J" evidence="2">
    <location>
        <begin position="66"/>
        <end position="130"/>
    </location>
</feature>
<dbReference type="CDD" id="cd06257">
    <property type="entry name" value="DnaJ"/>
    <property type="match status" value="1"/>
</dbReference>
<dbReference type="SUPFAM" id="SSF46565">
    <property type="entry name" value="Chaperone J-domain"/>
    <property type="match status" value="1"/>
</dbReference>
<keyword evidence="4" id="KW-1185">Reference proteome</keyword>
<proteinExistence type="predicted"/>
<dbReference type="STRING" id="77586.A0A0D9V9P7"/>
<dbReference type="HOGENOM" id="CLU_004676_1_0_1"/>
<dbReference type="PROSITE" id="PS50076">
    <property type="entry name" value="DNAJ_2"/>
    <property type="match status" value="1"/>
</dbReference>
<reference evidence="3 4" key="1">
    <citation type="submission" date="2012-08" db="EMBL/GenBank/DDBJ databases">
        <title>Oryza genome evolution.</title>
        <authorList>
            <person name="Wing R.A."/>
        </authorList>
    </citation>
    <scope>NUCLEOTIDE SEQUENCE</scope>
</reference>
<dbReference type="Gene3D" id="1.10.287.110">
    <property type="entry name" value="DnaJ domain"/>
    <property type="match status" value="1"/>
</dbReference>
<dbReference type="InterPro" id="IPR036869">
    <property type="entry name" value="J_dom_sf"/>
</dbReference>
<dbReference type="AlphaFoldDB" id="A0A0D9V9P7"/>
<feature type="compositionally biased region" description="Low complexity" evidence="1">
    <location>
        <begin position="242"/>
        <end position="254"/>
    </location>
</feature>
<dbReference type="InterPro" id="IPR001623">
    <property type="entry name" value="DnaJ_domain"/>
</dbReference>
<accession>A0A0D9V9P7</accession>
<dbReference type="Proteomes" id="UP000032180">
    <property type="component" value="Chromosome 1"/>
</dbReference>
<evidence type="ECO:0000256" key="1">
    <source>
        <dbReference type="SAM" id="MobiDB-lite"/>
    </source>
</evidence>
<protein>
    <recommendedName>
        <fullName evidence="2">J domain-containing protein</fullName>
    </recommendedName>
</protein>
<name>A0A0D9V9P7_9ORYZ</name>
<reference evidence="4" key="2">
    <citation type="submission" date="2013-12" db="EMBL/GenBank/DDBJ databases">
        <authorList>
            <person name="Yu Y."/>
            <person name="Lee S."/>
            <person name="de Baynast K."/>
            <person name="Wissotski M."/>
            <person name="Liu L."/>
            <person name="Talag J."/>
            <person name="Goicoechea J."/>
            <person name="Angelova A."/>
            <person name="Jetty R."/>
            <person name="Kudrna D."/>
            <person name="Golser W."/>
            <person name="Rivera L."/>
            <person name="Zhang J."/>
            <person name="Wing R."/>
        </authorList>
    </citation>
    <scope>NUCLEOTIDE SEQUENCE</scope>
</reference>
<dbReference type="Pfam" id="PF11926">
    <property type="entry name" value="DUF3444"/>
    <property type="match status" value="1"/>
</dbReference>
<dbReference type="GO" id="GO:0005783">
    <property type="term" value="C:endoplasmic reticulum"/>
    <property type="evidence" value="ECO:0007669"/>
    <property type="project" value="UniProtKB-ARBA"/>
</dbReference>
<dbReference type="Pfam" id="PF00226">
    <property type="entry name" value="DnaJ"/>
    <property type="match status" value="1"/>
</dbReference>
<dbReference type="SMART" id="SM00271">
    <property type="entry name" value="DnaJ"/>
    <property type="match status" value="1"/>
</dbReference>
<dbReference type="eggNOG" id="ENOG502QQV4">
    <property type="taxonomic scope" value="Eukaryota"/>
</dbReference>